<dbReference type="InterPro" id="IPR023346">
    <property type="entry name" value="Lysozyme-like_dom_sf"/>
</dbReference>
<gene>
    <name evidence="2" type="ORF">SAMN05421688_2292</name>
</gene>
<organism evidence="2 3">
    <name type="scientific">Poseidonocella pacifica</name>
    <dbReference type="NCBI Taxonomy" id="871651"/>
    <lineage>
        <taxon>Bacteria</taxon>
        <taxon>Pseudomonadati</taxon>
        <taxon>Pseudomonadota</taxon>
        <taxon>Alphaproteobacteria</taxon>
        <taxon>Rhodobacterales</taxon>
        <taxon>Roseobacteraceae</taxon>
        <taxon>Poseidonocella</taxon>
    </lineage>
</organism>
<dbReference type="STRING" id="871651.SAMN05421688_2292"/>
<dbReference type="AlphaFoldDB" id="A0A1I0XHK4"/>
<proteinExistence type="predicted"/>
<dbReference type="Gene3D" id="1.10.530.10">
    <property type="match status" value="1"/>
</dbReference>
<reference evidence="2 3" key="1">
    <citation type="submission" date="2016-10" db="EMBL/GenBank/DDBJ databases">
        <authorList>
            <person name="de Groot N.N."/>
        </authorList>
    </citation>
    <scope>NUCLEOTIDE SEQUENCE [LARGE SCALE GENOMIC DNA]</scope>
    <source>
        <strain evidence="2 3">DSM 29316</strain>
    </source>
</reference>
<evidence type="ECO:0008006" key="4">
    <source>
        <dbReference type="Google" id="ProtNLM"/>
    </source>
</evidence>
<dbReference type="RefSeq" id="WP_092064712.1">
    <property type="nucleotide sequence ID" value="NZ_FOJU01000003.1"/>
</dbReference>
<dbReference type="OrthoDB" id="7851400at2"/>
<sequence>MTVRLPILLLLILLAETASAQALFRDTYFRREAAPAPLAAPDTPIISTSGSSLFVGRAGASIFQPMKRSSPHVERLRTLIASVEAGKAGYDAVQLAARIKPPRRPSDLTIAEIYDWIRATPGQHHAIGRYQLIPKTLRRLVKTLGVDPKERFSPKVQDRFADQLLREAGFTAFQAGELDRDSFMDNLAKIWAGLPTASGGSYYEGYAGNSAGMTRAHFSRQMADIFPD</sequence>
<keyword evidence="1" id="KW-0732">Signal</keyword>
<dbReference type="EMBL" id="FOJU01000003">
    <property type="protein sequence ID" value="SFB00495.1"/>
    <property type="molecule type" value="Genomic_DNA"/>
</dbReference>
<name>A0A1I0XHK4_9RHOB</name>
<feature type="chain" id="PRO_5011571804" description="Muramidase (Phage lambda lysozyme)" evidence="1">
    <location>
        <begin position="21"/>
        <end position="228"/>
    </location>
</feature>
<accession>A0A1I0XHK4</accession>
<dbReference type="Proteomes" id="UP000198796">
    <property type="component" value="Unassembled WGS sequence"/>
</dbReference>
<protein>
    <recommendedName>
        <fullName evidence="4">Muramidase (Phage lambda lysozyme)</fullName>
    </recommendedName>
</protein>
<evidence type="ECO:0000256" key="1">
    <source>
        <dbReference type="SAM" id="SignalP"/>
    </source>
</evidence>
<evidence type="ECO:0000313" key="3">
    <source>
        <dbReference type="Proteomes" id="UP000198796"/>
    </source>
</evidence>
<evidence type="ECO:0000313" key="2">
    <source>
        <dbReference type="EMBL" id="SFB00495.1"/>
    </source>
</evidence>
<dbReference type="SUPFAM" id="SSF53955">
    <property type="entry name" value="Lysozyme-like"/>
    <property type="match status" value="1"/>
</dbReference>
<keyword evidence="3" id="KW-1185">Reference proteome</keyword>
<feature type="signal peptide" evidence="1">
    <location>
        <begin position="1"/>
        <end position="20"/>
    </location>
</feature>